<gene>
    <name evidence="10" type="ORF">SVIM_LOCUS253048</name>
</gene>
<dbReference type="GO" id="GO:0003729">
    <property type="term" value="F:mRNA binding"/>
    <property type="evidence" value="ECO:0007669"/>
    <property type="project" value="TreeGrafter"/>
</dbReference>
<name>A0A6N2LYD4_SALVM</name>
<dbReference type="SMART" id="SM01199">
    <property type="entry name" value="FDF"/>
    <property type="match status" value="1"/>
</dbReference>
<dbReference type="InterPro" id="IPR047575">
    <property type="entry name" value="Sm"/>
</dbReference>
<dbReference type="PROSITE" id="PS50213">
    <property type="entry name" value="FAS1"/>
    <property type="match status" value="1"/>
</dbReference>
<dbReference type="SUPFAM" id="SSF50182">
    <property type="entry name" value="Sm-like ribonucleoproteins"/>
    <property type="match status" value="1"/>
</dbReference>
<feature type="domain" description="FAS1" evidence="5">
    <location>
        <begin position="745"/>
        <end position="870"/>
    </location>
</feature>
<dbReference type="InterPro" id="IPR010920">
    <property type="entry name" value="LSM_dom_sf"/>
</dbReference>
<dbReference type="InterPro" id="IPR025762">
    <property type="entry name" value="DFDF"/>
</dbReference>
<dbReference type="EMBL" id="CAADRP010001575">
    <property type="protein sequence ID" value="VFU42309.1"/>
    <property type="molecule type" value="Genomic_DNA"/>
</dbReference>
<evidence type="ECO:0000259" key="6">
    <source>
        <dbReference type="PROSITE" id="PS51512"/>
    </source>
</evidence>
<dbReference type="Gene3D" id="2.30.180.10">
    <property type="entry name" value="FAS1 domain"/>
    <property type="match status" value="2"/>
</dbReference>
<dbReference type="InterPro" id="IPR025768">
    <property type="entry name" value="TFG_box"/>
</dbReference>
<evidence type="ECO:0000259" key="8">
    <source>
        <dbReference type="PROSITE" id="PS51536"/>
    </source>
</evidence>
<dbReference type="InterPro" id="IPR036378">
    <property type="entry name" value="FAS1_dom_sf"/>
</dbReference>
<dbReference type="PROSITE" id="PS51512">
    <property type="entry name" value="DFDF"/>
    <property type="match status" value="1"/>
</dbReference>
<dbReference type="InterPro" id="IPR025609">
    <property type="entry name" value="Lsm14-like_N"/>
</dbReference>
<evidence type="ECO:0000256" key="3">
    <source>
        <dbReference type="PROSITE-ProRule" id="PRU00869"/>
    </source>
</evidence>
<feature type="compositionally biased region" description="Polar residues" evidence="4">
    <location>
        <begin position="123"/>
        <end position="157"/>
    </location>
</feature>
<feature type="domain" description="TFG box profile" evidence="8">
    <location>
        <begin position="512"/>
        <end position="532"/>
    </location>
</feature>
<protein>
    <recommendedName>
        <fullName evidence="11">FAS1 domain-containing protein</fullName>
    </recommendedName>
</protein>
<dbReference type="Gene3D" id="2.30.30.100">
    <property type="match status" value="1"/>
</dbReference>
<dbReference type="GO" id="GO:0034063">
    <property type="term" value="P:stress granule assembly"/>
    <property type="evidence" value="ECO:0007669"/>
    <property type="project" value="TreeGrafter"/>
</dbReference>
<dbReference type="PROSITE" id="PS51513">
    <property type="entry name" value="FFD"/>
    <property type="match status" value="1"/>
</dbReference>
<feature type="domain" description="Sm" evidence="9">
    <location>
        <begin position="14"/>
        <end position="97"/>
    </location>
</feature>
<feature type="short sequence motif" description="TFG box" evidence="3">
    <location>
        <begin position="512"/>
        <end position="532"/>
    </location>
</feature>
<dbReference type="InterPro" id="IPR000782">
    <property type="entry name" value="FAS1_domain"/>
</dbReference>
<feature type="compositionally biased region" description="Gly residues" evidence="4">
    <location>
        <begin position="538"/>
        <end position="555"/>
    </location>
</feature>
<evidence type="ECO:0000256" key="1">
    <source>
        <dbReference type="ARBA" id="ARBA00007843"/>
    </source>
</evidence>
<feature type="region of interest" description="Disordered" evidence="4">
    <location>
        <begin position="465"/>
        <end position="486"/>
    </location>
</feature>
<feature type="compositionally biased region" description="Polar residues" evidence="4">
    <location>
        <begin position="517"/>
        <end position="529"/>
    </location>
</feature>
<dbReference type="PROSITE" id="PS51536">
    <property type="entry name" value="TFG"/>
    <property type="match status" value="1"/>
</dbReference>
<dbReference type="CDD" id="cd01736">
    <property type="entry name" value="LSm14_N"/>
    <property type="match status" value="1"/>
</dbReference>
<dbReference type="SMART" id="SM00554">
    <property type="entry name" value="FAS1"/>
    <property type="match status" value="2"/>
</dbReference>
<dbReference type="SUPFAM" id="SSF82153">
    <property type="entry name" value="FAS1 domain"/>
    <property type="match status" value="2"/>
</dbReference>
<evidence type="ECO:0000259" key="7">
    <source>
        <dbReference type="PROSITE" id="PS51513"/>
    </source>
</evidence>
<reference evidence="10" key="1">
    <citation type="submission" date="2019-03" db="EMBL/GenBank/DDBJ databases">
        <authorList>
            <person name="Mank J."/>
            <person name="Almeida P."/>
        </authorList>
    </citation>
    <scope>NUCLEOTIDE SEQUENCE</scope>
    <source>
        <strain evidence="10">78183</strain>
    </source>
</reference>
<dbReference type="GO" id="GO:0000932">
    <property type="term" value="C:P-body"/>
    <property type="evidence" value="ECO:0007669"/>
    <property type="project" value="TreeGrafter"/>
</dbReference>
<dbReference type="Pfam" id="PF09532">
    <property type="entry name" value="FDF"/>
    <property type="match status" value="1"/>
</dbReference>
<feature type="region of interest" description="Disordered" evidence="4">
    <location>
        <begin position="720"/>
        <end position="741"/>
    </location>
</feature>
<sequence>MAAAEAARSSSGSVGGASADSYVGSLISLTSKSEIRYEGVLFNIDTQELTIGLRNVRSFGTEGRKKDGLQVPPSDKVYEFILFRGTDIKDLQVKSSPPVQTATPVHNDPAIIQSQYPQAATASMNLPSSADGSLTDPSSHASSNGLPRATFQGSLPQYQPGASLEPWGSLHLPPTTNGSGLAMPMYWQGYYGPSNGVQASQQALLRPPPSMSMPPSMLQYVQYPAMNASNTSASPLLENPPPLLPPISASTLNLQTSTLPSWSSAMVSDSTNLIPDRFSAQTHPSNLPSGSPLTTAVDKVAVASSGSDIPKTVPDPIMPFKSISDPPTSFFMASSSVMNEGKTPSLVTPGQLLQPAPHTMPSLQSSHIAQKDVEVVQVPSPELSSPPPPPSAVTEVQEPILPLPLQPEHKVYGAPMYTYQSSRGGRGRGRGNEIAHSATRFEEDFDFTAMNEKFNKEEVWGHLGKSHKAQDRDDLQDEDDVGSSKHVTKPVYVKDDFFDSISCGALDGGSRNGRARFSQQSTRDTNAFGNFSHHRGGRGGWGPDRGGWGPDRGGRSRGGYHGRGYGYGYAGRGRVLAASSPFSNALEILSASGYLSMALTLEITSKRLNLESSAATIFAPLDIAFARVGQLSALDLQYHISPLRLSGDYLSSLPFGAKIPTLLPNHSLTVTTSLGYFDGKLSINGISIEESALVDFGSLIIFGMGEFFSSSLEISPNLTPAPSPSPVTSLGDTSQNEPSGMDADYLGQASHLLMSRGYSIMGTFLDVQLFGIKNKTRLTIFAPVDQAMEEYAKNASDYSSIFRHHVVPGLFPRQDLEGFNDGTSLPTFFRGFMINLTRSGDVLVLNGVPLIFPDMYRSDWLVIHGLNQLLMPPIKEELVGESFSELDGGEDKPDVLDFDEYVYGSP</sequence>
<dbReference type="AlphaFoldDB" id="A0A6N2LYD4"/>
<evidence type="ECO:0000259" key="5">
    <source>
        <dbReference type="PROSITE" id="PS50213"/>
    </source>
</evidence>
<evidence type="ECO:0000256" key="4">
    <source>
        <dbReference type="SAM" id="MobiDB-lite"/>
    </source>
</evidence>
<evidence type="ECO:0000313" key="10">
    <source>
        <dbReference type="EMBL" id="VFU42309.1"/>
    </source>
</evidence>
<dbReference type="Pfam" id="PF02469">
    <property type="entry name" value="Fasciclin"/>
    <property type="match status" value="1"/>
</dbReference>
<comment type="similarity">
    <text evidence="1">Belongs to the fasciclin-like AGP family.</text>
</comment>
<evidence type="ECO:0000259" key="9">
    <source>
        <dbReference type="PROSITE" id="PS52002"/>
    </source>
</evidence>
<feature type="region of interest" description="Disordered" evidence="4">
    <location>
        <begin position="509"/>
        <end position="555"/>
    </location>
</feature>
<dbReference type="SMART" id="SM01271">
    <property type="entry name" value="LSM14"/>
    <property type="match status" value="1"/>
</dbReference>
<feature type="domain" description="FFD box profile" evidence="7">
    <location>
        <begin position="490"/>
        <end position="505"/>
    </location>
</feature>
<dbReference type="PANTHER" id="PTHR13586">
    <property type="entry name" value="SCD6 PROTEIN-RELATED"/>
    <property type="match status" value="1"/>
</dbReference>
<accession>A0A6N2LYD4</accession>
<feature type="compositionally biased region" description="Polar residues" evidence="4">
    <location>
        <begin position="726"/>
        <end position="738"/>
    </location>
</feature>
<dbReference type="PROSITE" id="PS52002">
    <property type="entry name" value="SM"/>
    <property type="match status" value="1"/>
</dbReference>
<dbReference type="InterPro" id="IPR025761">
    <property type="entry name" value="FFD_box"/>
</dbReference>
<feature type="short sequence motif" description="FFD box" evidence="2">
    <location>
        <begin position="490"/>
        <end position="505"/>
    </location>
</feature>
<evidence type="ECO:0008006" key="11">
    <source>
        <dbReference type="Google" id="ProtNLM"/>
    </source>
</evidence>
<dbReference type="InterPro" id="IPR019050">
    <property type="entry name" value="FDF_dom"/>
</dbReference>
<dbReference type="GO" id="GO:0033962">
    <property type="term" value="P:P-body assembly"/>
    <property type="evidence" value="ECO:0007669"/>
    <property type="project" value="TreeGrafter"/>
</dbReference>
<feature type="region of interest" description="Disordered" evidence="4">
    <location>
        <begin position="123"/>
        <end position="162"/>
    </location>
</feature>
<dbReference type="Pfam" id="PF12701">
    <property type="entry name" value="LSM14"/>
    <property type="match status" value="1"/>
</dbReference>
<evidence type="ECO:0000256" key="2">
    <source>
        <dbReference type="PROSITE-ProRule" id="PRU00846"/>
    </source>
</evidence>
<proteinExistence type="inferred from homology"/>
<dbReference type="PANTHER" id="PTHR13586:SF16">
    <property type="entry name" value="PROTEIN DECAPPING 5-LIKE"/>
    <property type="match status" value="1"/>
</dbReference>
<feature type="domain" description="DFDF" evidence="6">
    <location>
        <begin position="433"/>
        <end position="469"/>
    </location>
</feature>
<organism evidence="10">
    <name type="scientific">Salix viminalis</name>
    <name type="common">Common osier</name>
    <name type="synonym">Basket willow</name>
    <dbReference type="NCBI Taxonomy" id="40686"/>
    <lineage>
        <taxon>Eukaryota</taxon>
        <taxon>Viridiplantae</taxon>
        <taxon>Streptophyta</taxon>
        <taxon>Embryophyta</taxon>
        <taxon>Tracheophyta</taxon>
        <taxon>Spermatophyta</taxon>
        <taxon>Magnoliopsida</taxon>
        <taxon>eudicotyledons</taxon>
        <taxon>Gunneridae</taxon>
        <taxon>Pentapetalae</taxon>
        <taxon>rosids</taxon>
        <taxon>fabids</taxon>
        <taxon>Malpighiales</taxon>
        <taxon>Salicaceae</taxon>
        <taxon>Saliceae</taxon>
        <taxon>Salix</taxon>
    </lineage>
</organism>